<dbReference type="PATRIC" id="fig|1160705.3.peg.4649"/>
<comment type="caution">
    <text evidence="1">The sequence shown here is derived from an EMBL/GenBank/DDBJ whole genome shotgun (WGS) entry which is preliminary data.</text>
</comment>
<dbReference type="AlphaFoldDB" id="L8PFT9"/>
<dbReference type="EMBL" id="AMLP01000142">
    <property type="protein sequence ID" value="ELS54237.1"/>
    <property type="molecule type" value="Genomic_DNA"/>
</dbReference>
<sequence length="65" mass="7278">MPIVPRVEAYGRVGKRGWECGGEASGVPVARAPLRGWRRLWHDGRHWPSVASPSEPMVTETWRVG</sequence>
<proteinExistence type="predicted"/>
<gene>
    <name evidence="1" type="ORF">STVIR_4703</name>
</gene>
<organism evidence="1 2">
    <name type="scientific">Streptomyces viridochromogenes Tue57</name>
    <dbReference type="NCBI Taxonomy" id="1160705"/>
    <lineage>
        <taxon>Bacteria</taxon>
        <taxon>Bacillati</taxon>
        <taxon>Actinomycetota</taxon>
        <taxon>Actinomycetes</taxon>
        <taxon>Kitasatosporales</taxon>
        <taxon>Streptomycetaceae</taxon>
        <taxon>Streptomyces</taxon>
    </lineage>
</organism>
<protein>
    <submittedName>
        <fullName evidence="1">Uncharacterized protein</fullName>
    </submittedName>
</protein>
<evidence type="ECO:0000313" key="2">
    <source>
        <dbReference type="Proteomes" id="UP000011205"/>
    </source>
</evidence>
<accession>L8PFT9</accession>
<name>L8PFT9_STRVR</name>
<dbReference type="Proteomes" id="UP000011205">
    <property type="component" value="Unassembled WGS sequence"/>
</dbReference>
<reference evidence="1 2" key="1">
    <citation type="journal article" date="2013" name="Genome Announc.">
        <title>Draft Genome Sequence of Streptomyces viridochromogenes Strain Tu57, Producer of Avilamycin.</title>
        <authorList>
            <person name="Gruning B.A."/>
            <person name="Erxleben A."/>
            <person name="Hahnlein A."/>
            <person name="Gunther S."/>
        </authorList>
    </citation>
    <scope>NUCLEOTIDE SEQUENCE [LARGE SCALE GENOMIC DNA]</scope>
    <source>
        <strain evidence="1 2">Tue57</strain>
    </source>
</reference>
<evidence type="ECO:0000313" key="1">
    <source>
        <dbReference type="EMBL" id="ELS54237.1"/>
    </source>
</evidence>